<feature type="chain" id="PRO_5014499893" evidence="2">
    <location>
        <begin position="18"/>
        <end position="144"/>
    </location>
</feature>
<evidence type="ECO:0000256" key="1">
    <source>
        <dbReference type="SAM" id="Phobius"/>
    </source>
</evidence>
<evidence type="ECO:0000259" key="3">
    <source>
        <dbReference type="Pfam" id="PF25079"/>
    </source>
</evidence>
<proteinExistence type="predicted"/>
<feature type="domain" description="COBRA C-terminal" evidence="3">
    <location>
        <begin position="54"/>
        <end position="98"/>
    </location>
</feature>
<organism evidence="4 6">
    <name type="scientific">Medicago truncatula</name>
    <name type="common">Barrel medic</name>
    <name type="synonym">Medicago tribuloides</name>
    <dbReference type="NCBI Taxonomy" id="3880"/>
    <lineage>
        <taxon>Eukaryota</taxon>
        <taxon>Viridiplantae</taxon>
        <taxon>Streptophyta</taxon>
        <taxon>Embryophyta</taxon>
        <taxon>Tracheophyta</taxon>
        <taxon>Spermatophyta</taxon>
        <taxon>Magnoliopsida</taxon>
        <taxon>eudicotyledons</taxon>
        <taxon>Gunneridae</taxon>
        <taxon>Pentapetalae</taxon>
        <taxon>rosids</taxon>
        <taxon>fabids</taxon>
        <taxon>Fabales</taxon>
        <taxon>Fabaceae</taxon>
        <taxon>Papilionoideae</taxon>
        <taxon>50 kb inversion clade</taxon>
        <taxon>NPAAA clade</taxon>
        <taxon>Hologalegina</taxon>
        <taxon>IRL clade</taxon>
        <taxon>Trifolieae</taxon>
        <taxon>Medicago</taxon>
    </lineage>
</organism>
<dbReference type="EnsemblPlants" id="KEH32329">
    <property type="protein sequence ID" value="KEH32329"/>
    <property type="gene ID" value="MTR_4g121060"/>
</dbReference>
<sequence length="144" mass="16031">MSFWFLLPMLFLRTVLPSLPPLETAQFSLVFQTDLKTAVETAGKNGTNVCCPRDPKSKSNITTDEKKTTPGISVVCGEAFPTKVFFKEEECSLPSVFPTSGASRKRFSFATLMLLPLLPCLLVVVVAMFSLFSWFWLVAVLDRI</sequence>
<evidence type="ECO:0000313" key="5">
    <source>
        <dbReference type="EnsemblPlants" id="KEH32329"/>
    </source>
</evidence>
<protein>
    <submittedName>
        <fullName evidence="4">Transmembrane protein, putative</fullName>
    </submittedName>
</protein>
<dbReference type="PANTHER" id="PTHR31052">
    <property type="entry name" value="COBRA-LIKE PROTEIN 7"/>
    <property type="match status" value="1"/>
</dbReference>
<dbReference type="PANTHER" id="PTHR31052:SF32">
    <property type="entry name" value="COBRA-LIKE PROTEIN 7"/>
    <property type="match status" value="1"/>
</dbReference>
<keyword evidence="2" id="KW-0732">Signal</keyword>
<evidence type="ECO:0000256" key="2">
    <source>
        <dbReference type="SAM" id="SignalP"/>
    </source>
</evidence>
<dbReference type="InterPro" id="IPR056900">
    <property type="entry name" value="COB_C"/>
</dbReference>
<gene>
    <name evidence="4" type="ordered locus">MTR_4g121060</name>
</gene>
<keyword evidence="6" id="KW-1185">Reference proteome</keyword>
<keyword evidence="1" id="KW-1133">Transmembrane helix</keyword>
<dbReference type="EMBL" id="CM001220">
    <property type="protein sequence ID" value="KEH32329.1"/>
    <property type="molecule type" value="Genomic_DNA"/>
</dbReference>
<reference evidence="4 6" key="1">
    <citation type="journal article" date="2011" name="Nature">
        <title>The Medicago genome provides insight into the evolution of rhizobial symbioses.</title>
        <authorList>
            <person name="Young N.D."/>
            <person name="Debelle F."/>
            <person name="Oldroyd G.E."/>
            <person name="Geurts R."/>
            <person name="Cannon S.B."/>
            <person name="Udvardi M.K."/>
            <person name="Benedito V.A."/>
            <person name="Mayer K.F."/>
            <person name="Gouzy J."/>
            <person name="Schoof H."/>
            <person name="Van de Peer Y."/>
            <person name="Proost S."/>
            <person name="Cook D.R."/>
            <person name="Meyers B.C."/>
            <person name="Spannagl M."/>
            <person name="Cheung F."/>
            <person name="De Mita S."/>
            <person name="Krishnakumar V."/>
            <person name="Gundlach H."/>
            <person name="Zhou S."/>
            <person name="Mudge J."/>
            <person name="Bharti A.K."/>
            <person name="Murray J.D."/>
            <person name="Naoumkina M.A."/>
            <person name="Rosen B."/>
            <person name="Silverstein K.A."/>
            <person name="Tang H."/>
            <person name="Rombauts S."/>
            <person name="Zhao P.X."/>
            <person name="Zhou P."/>
            <person name="Barbe V."/>
            <person name="Bardou P."/>
            <person name="Bechner M."/>
            <person name="Bellec A."/>
            <person name="Berger A."/>
            <person name="Berges H."/>
            <person name="Bidwell S."/>
            <person name="Bisseling T."/>
            <person name="Choisne N."/>
            <person name="Couloux A."/>
            <person name="Denny R."/>
            <person name="Deshpande S."/>
            <person name="Dai X."/>
            <person name="Doyle J.J."/>
            <person name="Dudez A.M."/>
            <person name="Farmer A.D."/>
            <person name="Fouteau S."/>
            <person name="Franken C."/>
            <person name="Gibelin C."/>
            <person name="Gish J."/>
            <person name="Goldstein S."/>
            <person name="Gonzalez A.J."/>
            <person name="Green P.J."/>
            <person name="Hallab A."/>
            <person name="Hartog M."/>
            <person name="Hua A."/>
            <person name="Humphray S.J."/>
            <person name="Jeong D.H."/>
            <person name="Jing Y."/>
            <person name="Jocker A."/>
            <person name="Kenton S.M."/>
            <person name="Kim D.J."/>
            <person name="Klee K."/>
            <person name="Lai H."/>
            <person name="Lang C."/>
            <person name="Lin S."/>
            <person name="Macmil S.L."/>
            <person name="Magdelenat G."/>
            <person name="Matthews L."/>
            <person name="McCorrison J."/>
            <person name="Monaghan E.L."/>
            <person name="Mun J.H."/>
            <person name="Najar F.Z."/>
            <person name="Nicholson C."/>
            <person name="Noirot C."/>
            <person name="O'Bleness M."/>
            <person name="Paule C.R."/>
            <person name="Poulain J."/>
            <person name="Prion F."/>
            <person name="Qin B."/>
            <person name="Qu C."/>
            <person name="Retzel E.F."/>
            <person name="Riddle C."/>
            <person name="Sallet E."/>
            <person name="Samain S."/>
            <person name="Samson N."/>
            <person name="Sanders I."/>
            <person name="Saurat O."/>
            <person name="Scarpelli C."/>
            <person name="Schiex T."/>
            <person name="Segurens B."/>
            <person name="Severin A.J."/>
            <person name="Sherrier D.J."/>
            <person name="Shi R."/>
            <person name="Sims S."/>
            <person name="Singer S.R."/>
            <person name="Sinharoy S."/>
            <person name="Sterck L."/>
            <person name="Viollet A."/>
            <person name="Wang B.B."/>
            <person name="Wang K."/>
            <person name="Wang M."/>
            <person name="Wang X."/>
            <person name="Warfsmann J."/>
            <person name="Weissenbach J."/>
            <person name="White D.D."/>
            <person name="White J.D."/>
            <person name="Wiley G.B."/>
            <person name="Wincker P."/>
            <person name="Xing Y."/>
            <person name="Yang L."/>
            <person name="Yao Z."/>
            <person name="Ying F."/>
            <person name="Zhai J."/>
            <person name="Zhou L."/>
            <person name="Zuber A."/>
            <person name="Denarie J."/>
            <person name="Dixon R.A."/>
            <person name="May G.D."/>
            <person name="Schwartz D.C."/>
            <person name="Rogers J."/>
            <person name="Quetier F."/>
            <person name="Town C.D."/>
            <person name="Roe B.A."/>
        </authorList>
    </citation>
    <scope>NUCLEOTIDE SEQUENCE [LARGE SCALE GENOMIC DNA]</scope>
    <source>
        <strain evidence="4">A17</strain>
        <strain evidence="5 6">cv. Jemalong A17</strain>
    </source>
</reference>
<reference evidence="5" key="3">
    <citation type="submission" date="2015-04" db="UniProtKB">
        <authorList>
            <consortium name="EnsemblPlants"/>
        </authorList>
    </citation>
    <scope>IDENTIFICATION</scope>
    <source>
        <strain evidence="5">cv. Jemalong A17</strain>
    </source>
</reference>
<reference evidence="4 6" key="2">
    <citation type="journal article" date="2014" name="BMC Genomics">
        <title>An improved genome release (version Mt4.0) for the model legume Medicago truncatula.</title>
        <authorList>
            <person name="Tang H."/>
            <person name="Krishnakumar V."/>
            <person name="Bidwell S."/>
            <person name="Rosen B."/>
            <person name="Chan A."/>
            <person name="Zhou S."/>
            <person name="Gentzbittel L."/>
            <person name="Childs K.L."/>
            <person name="Yandell M."/>
            <person name="Gundlach H."/>
            <person name="Mayer K.F."/>
            <person name="Schwartz D.C."/>
            <person name="Town C.D."/>
        </authorList>
    </citation>
    <scope>GENOME REANNOTATION</scope>
    <source>
        <strain evidence="4">A17</strain>
        <strain evidence="5 6">cv. Jemalong A17</strain>
    </source>
</reference>
<feature type="transmembrane region" description="Helical" evidence="1">
    <location>
        <begin position="113"/>
        <end position="141"/>
    </location>
</feature>
<keyword evidence="1" id="KW-0472">Membrane</keyword>
<dbReference type="STRING" id="3880.A0A072UR83"/>
<evidence type="ECO:0000313" key="6">
    <source>
        <dbReference type="Proteomes" id="UP000002051"/>
    </source>
</evidence>
<evidence type="ECO:0000313" key="4">
    <source>
        <dbReference type="EMBL" id="KEH32329.1"/>
    </source>
</evidence>
<feature type="signal peptide" evidence="2">
    <location>
        <begin position="1"/>
        <end position="17"/>
    </location>
</feature>
<name>A0A072UR83_MEDTR</name>
<dbReference type="Pfam" id="PF25079">
    <property type="entry name" value="COB_C"/>
    <property type="match status" value="1"/>
</dbReference>
<keyword evidence="1 4" id="KW-0812">Transmembrane</keyword>
<dbReference type="HOGENOM" id="CLU_1799341_0_0_1"/>
<dbReference type="Proteomes" id="UP000002051">
    <property type="component" value="Chromosome 4"/>
</dbReference>
<dbReference type="AlphaFoldDB" id="A0A072UR83"/>
<accession>A0A072UR83</accession>